<organism evidence="4 5">
    <name type="scientific">Linnemannia gamsii</name>
    <dbReference type="NCBI Taxonomy" id="64522"/>
    <lineage>
        <taxon>Eukaryota</taxon>
        <taxon>Fungi</taxon>
        <taxon>Fungi incertae sedis</taxon>
        <taxon>Mucoromycota</taxon>
        <taxon>Mortierellomycotina</taxon>
        <taxon>Mortierellomycetes</taxon>
        <taxon>Mortierellales</taxon>
        <taxon>Mortierellaceae</taxon>
        <taxon>Linnemannia</taxon>
    </lineage>
</organism>
<sequence>LWHLYLSQGILFGVGASLVYFSAIAAPTHWFKKKRGLAMGIAASGSGLGGFFLAPLTQFLIDRIEVQWTLRALGLYSLVVCGGASLLLFERDRSEREEQRSEKEHYKKATGRRFIVPKYAKGLPFATLVVFQFVLSMSYLTPIYFMELYSTHIGISKQMGAVINGWFNGASFLARIVSGFLADLSFPIYLVFAIVYGITFSGITTVTPVIVANQYG</sequence>
<feature type="transmembrane region" description="Helical" evidence="3">
    <location>
        <begin position="165"/>
        <end position="182"/>
    </location>
</feature>
<name>A0A9P6UFY1_9FUNG</name>
<comment type="subcellular location">
    <subcellularLocation>
        <location evidence="1">Membrane</location>
        <topology evidence="1">Multi-pass membrane protein</topology>
    </subcellularLocation>
</comment>
<protein>
    <recommendedName>
        <fullName evidence="6">MFS general substrate transporter</fullName>
    </recommendedName>
</protein>
<feature type="non-terminal residue" evidence="4">
    <location>
        <position position="1"/>
    </location>
</feature>
<evidence type="ECO:0000256" key="2">
    <source>
        <dbReference type="ARBA" id="ARBA00006727"/>
    </source>
</evidence>
<evidence type="ECO:0000256" key="3">
    <source>
        <dbReference type="SAM" id="Phobius"/>
    </source>
</evidence>
<proteinExistence type="inferred from homology"/>
<feature type="transmembrane region" description="Helical" evidence="3">
    <location>
        <begin position="6"/>
        <end position="25"/>
    </location>
</feature>
<dbReference type="SUPFAM" id="SSF103473">
    <property type="entry name" value="MFS general substrate transporter"/>
    <property type="match status" value="1"/>
</dbReference>
<accession>A0A9P6UFY1</accession>
<dbReference type="AlphaFoldDB" id="A0A9P6UFY1"/>
<feature type="transmembrane region" description="Helical" evidence="3">
    <location>
        <begin position="189"/>
        <end position="211"/>
    </location>
</feature>
<feature type="transmembrane region" description="Helical" evidence="3">
    <location>
        <begin position="37"/>
        <end position="56"/>
    </location>
</feature>
<dbReference type="PANTHER" id="PTHR11360">
    <property type="entry name" value="MONOCARBOXYLATE TRANSPORTER"/>
    <property type="match status" value="1"/>
</dbReference>
<dbReference type="GO" id="GO:0016020">
    <property type="term" value="C:membrane"/>
    <property type="evidence" value="ECO:0007669"/>
    <property type="project" value="UniProtKB-SubCell"/>
</dbReference>
<dbReference type="InterPro" id="IPR036259">
    <property type="entry name" value="MFS_trans_sf"/>
</dbReference>
<keyword evidence="3" id="KW-1133">Transmembrane helix</keyword>
<keyword evidence="5" id="KW-1185">Reference proteome</keyword>
<comment type="caution">
    <text evidence="4">The sequence shown here is derived from an EMBL/GenBank/DDBJ whole genome shotgun (WGS) entry which is preliminary data.</text>
</comment>
<reference evidence="4" key="1">
    <citation type="journal article" date="2020" name="Fungal Divers.">
        <title>Resolving the Mortierellaceae phylogeny through synthesis of multi-gene phylogenetics and phylogenomics.</title>
        <authorList>
            <person name="Vandepol N."/>
            <person name="Liber J."/>
            <person name="Desiro A."/>
            <person name="Na H."/>
            <person name="Kennedy M."/>
            <person name="Barry K."/>
            <person name="Grigoriev I.V."/>
            <person name="Miller A.N."/>
            <person name="O'Donnell K."/>
            <person name="Stajich J.E."/>
            <person name="Bonito G."/>
        </authorList>
    </citation>
    <scope>NUCLEOTIDE SEQUENCE</scope>
    <source>
        <strain evidence="4">NVP60</strain>
    </source>
</reference>
<dbReference type="InterPro" id="IPR050327">
    <property type="entry name" value="Proton-linked_MCT"/>
</dbReference>
<dbReference type="InterPro" id="IPR011701">
    <property type="entry name" value="MFS"/>
</dbReference>
<dbReference type="EMBL" id="JAAAIN010002720">
    <property type="protein sequence ID" value="KAG0290660.1"/>
    <property type="molecule type" value="Genomic_DNA"/>
</dbReference>
<dbReference type="OrthoDB" id="6499973at2759"/>
<dbReference type="Proteomes" id="UP000823405">
    <property type="component" value="Unassembled WGS sequence"/>
</dbReference>
<keyword evidence="3" id="KW-0472">Membrane</keyword>
<dbReference type="Gene3D" id="1.20.1250.20">
    <property type="entry name" value="MFS general substrate transporter like domains"/>
    <property type="match status" value="1"/>
</dbReference>
<comment type="similarity">
    <text evidence="2">Belongs to the major facilitator superfamily. Monocarboxylate porter (TC 2.A.1.13) family.</text>
</comment>
<feature type="transmembrane region" description="Helical" evidence="3">
    <location>
        <begin position="122"/>
        <end position="145"/>
    </location>
</feature>
<dbReference type="Pfam" id="PF07690">
    <property type="entry name" value="MFS_1"/>
    <property type="match status" value="1"/>
</dbReference>
<feature type="transmembrane region" description="Helical" evidence="3">
    <location>
        <begin position="68"/>
        <end position="89"/>
    </location>
</feature>
<evidence type="ECO:0000313" key="4">
    <source>
        <dbReference type="EMBL" id="KAG0290660.1"/>
    </source>
</evidence>
<gene>
    <name evidence="4" type="ORF">BGZ97_006126</name>
</gene>
<evidence type="ECO:0008006" key="6">
    <source>
        <dbReference type="Google" id="ProtNLM"/>
    </source>
</evidence>
<evidence type="ECO:0000256" key="1">
    <source>
        <dbReference type="ARBA" id="ARBA00004141"/>
    </source>
</evidence>
<dbReference type="GO" id="GO:0022857">
    <property type="term" value="F:transmembrane transporter activity"/>
    <property type="evidence" value="ECO:0007669"/>
    <property type="project" value="InterPro"/>
</dbReference>
<dbReference type="PANTHER" id="PTHR11360:SF284">
    <property type="entry name" value="EG:103B4.3 PROTEIN-RELATED"/>
    <property type="match status" value="1"/>
</dbReference>
<keyword evidence="3" id="KW-0812">Transmembrane</keyword>
<evidence type="ECO:0000313" key="5">
    <source>
        <dbReference type="Proteomes" id="UP000823405"/>
    </source>
</evidence>